<evidence type="ECO:0000256" key="1">
    <source>
        <dbReference type="ARBA" id="ARBA00009224"/>
    </source>
</evidence>
<dbReference type="GO" id="GO:0005739">
    <property type="term" value="C:mitochondrion"/>
    <property type="evidence" value="ECO:0007669"/>
    <property type="project" value="TreeGrafter"/>
</dbReference>
<sequence>MTDPNAKNPLPSDARDNYTPHRSHHPEELLHHDKKKHHTRAEVEYNVFRDSLLRYLGYANEVGESFRYQYPRFVVPSYVVSFGYCLADAATSGKKAYDYSTSEGSSTAAIDSVVSTVDTLLWQSLASVLLPGFAINQIVKFSRFAVTKSPMAAPVALATWLPTVAGLGSIPWIIHPIDELVDTAMDSTFRRVRWNQFFS</sequence>
<evidence type="ECO:0000313" key="5">
    <source>
        <dbReference type="EMBL" id="VEU34506.1"/>
    </source>
</evidence>
<dbReference type="PANTHER" id="PTHR11001">
    <property type="entry name" value="MITOCHONDRIAL FISSION PROCESS PROTEIN 1"/>
    <property type="match status" value="1"/>
</dbReference>
<feature type="region of interest" description="Disordered" evidence="4">
    <location>
        <begin position="1"/>
        <end position="37"/>
    </location>
</feature>
<name>A0A448YXL9_9STRA</name>
<comment type="similarity">
    <text evidence="1">Belongs to the MTFP1 family.</text>
</comment>
<evidence type="ECO:0000313" key="6">
    <source>
        <dbReference type="Proteomes" id="UP000291116"/>
    </source>
</evidence>
<reference evidence="5 6" key="1">
    <citation type="submission" date="2019-01" db="EMBL/GenBank/DDBJ databases">
        <authorList>
            <person name="Ferrante I. M."/>
        </authorList>
    </citation>
    <scope>NUCLEOTIDE SEQUENCE [LARGE SCALE GENOMIC DNA]</scope>
    <source>
        <strain evidence="5 6">B856</strain>
    </source>
</reference>
<proteinExistence type="inferred from homology"/>
<evidence type="ECO:0000256" key="2">
    <source>
        <dbReference type="ARBA" id="ARBA00017835"/>
    </source>
</evidence>
<dbReference type="GO" id="GO:0000266">
    <property type="term" value="P:mitochondrial fission"/>
    <property type="evidence" value="ECO:0007669"/>
    <property type="project" value="TreeGrafter"/>
</dbReference>
<dbReference type="PANTHER" id="PTHR11001:SF2">
    <property type="entry name" value="MITOCHONDRIAL FISSION PROCESS PROTEIN 1"/>
    <property type="match status" value="1"/>
</dbReference>
<keyword evidence="6" id="KW-1185">Reference proteome</keyword>
<evidence type="ECO:0000256" key="3">
    <source>
        <dbReference type="ARBA" id="ARBA00029631"/>
    </source>
</evidence>
<evidence type="ECO:0000256" key="4">
    <source>
        <dbReference type="SAM" id="MobiDB-lite"/>
    </source>
</evidence>
<accession>A0A448YXL9</accession>
<gene>
    <name evidence="5" type="ORF">PSNMU_V1.4_AUG-EV-PASAV3_0012160</name>
</gene>
<feature type="compositionally biased region" description="Basic and acidic residues" evidence="4">
    <location>
        <begin position="13"/>
        <end position="31"/>
    </location>
</feature>
<dbReference type="InterPro" id="IPR019560">
    <property type="entry name" value="Mitochondrial_18_kDa_protein"/>
</dbReference>
<protein>
    <recommendedName>
        <fullName evidence="2">Mitochondrial fission process protein 1</fullName>
    </recommendedName>
    <alternativeName>
        <fullName evidence="3">Mitochondrial 18 kDa protein</fullName>
    </alternativeName>
</protein>
<organism evidence="5 6">
    <name type="scientific">Pseudo-nitzschia multistriata</name>
    <dbReference type="NCBI Taxonomy" id="183589"/>
    <lineage>
        <taxon>Eukaryota</taxon>
        <taxon>Sar</taxon>
        <taxon>Stramenopiles</taxon>
        <taxon>Ochrophyta</taxon>
        <taxon>Bacillariophyta</taxon>
        <taxon>Bacillariophyceae</taxon>
        <taxon>Bacillariophycidae</taxon>
        <taxon>Bacillariales</taxon>
        <taxon>Bacillariaceae</taxon>
        <taxon>Pseudo-nitzschia</taxon>
    </lineage>
</organism>
<dbReference type="Proteomes" id="UP000291116">
    <property type="component" value="Unassembled WGS sequence"/>
</dbReference>
<dbReference type="AlphaFoldDB" id="A0A448YXL9"/>
<dbReference type="EMBL" id="CAACVS010000030">
    <property type="protein sequence ID" value="VEU34506.1"/>
    <property type="molecule type" value="Genomic_DNA"/>
</dbReference>
<dbReference type="Pfam" id="PF10558">
    <property type="entry name" value="MTP18"/>
    <property type="match status" value="1"/>
</dbReference>
<dbReference type="OrthoDB" id="424969at2759"/>